<evidence type="ECO:0000256" key="7">
    <source>
        <dbReference type="ARBA" id="ARBA00023211"/>
    </source>
</evidence>
<dbReference type="OrthoDB" id="9802805at2"/>
<evidence type="ECO:0000256" key="4">
    <source>
        <dbReference type="ARBA" id="ARBA00022723"/>
    </source>
</evidence>
<dbReference type="InterPro" id="IPR045121">
    <property type="entry name" value="CoAse"/>
</dbReference>
<dbReference type="GO" id="GO:0010945">
    <property type="term" value="F:coenzyme A diphosphatase activity"/>
    <property type="evidence" value="ECO:0007669"/>
    <property type="project" value="InterPro"/>
</dbReference>
<keyword evidence="7" id="KW-0464">Manganese</keyword>
<comment type="cofactor">
    <cofactor evidence="2">
        <name>Mg(2+)</name>
        <dbReference type="ChEBI" id="CHEBI:18420"/>
    </cofactor>
</comment>
<dbReference type="PROSITE" id="PS51462">
    <property type="entry name" value="NUDIX"/>
    <property type="match status" value="1"/>
</dbReference>
<evidence type="ECO:0000256" key="1">
    <source>
        <dbReference type="ARBA" id="ARBA00001936"/>
    </source>
</evidence>
<dbReference type="Proteomes" id="UP000033457">
    <property type="component" value="Chromosome"/>
</dbReference>
<dbReference type="GO" id="GO:0030145">
    <property type="term" value="F:manganese ion binding"/>
    <property type="evidence" value="ECO:0007669"/>
    <property type="project" value="InterPro"/>
</dbReference>
<protein>
    <submittedName>
        <fullName evidence="9">NUDIX family protein</fullName>
    </submittedName>
    <submittedName>
        <fullName evidence="10">Nudix hydrolase nudL</fullName>
    </submittedName>
</protein>
<keyword evidence="4" id="KW-0479">Metal-binding</keyword>
<dbReference type="InterPro" id="IPR000086">
    <property type="entry name" value="NUDIX_hydrolase_dom"/>
</dbReference>
<dbReference type="Proteomes" id="UP000271380">
    <property type="component" value="Chromosome"/>
</dbReference>
<name>A0A0F6TBZ9_9CORY</name>
<evidence type="ECO:0000259" key="8">
    <source>
        <dbReference type="PROSITE" id="PS51462"/>
    </source>
</evidence>
<reference evidence="10 12" key="2">
    <citation type="submission" date="2018-12" db="EMBL/GenBank/DDBJ databases">
        <authorList>
            <consortium name="Pathogen Informatics"/>
        </authorList>
    </citation>
    <scope>NUCLEOTIDE SEQUENCE [LARGE SCALE GENOMIC DNA]</scope>
    <source>
        <strain evidence="10 12">NCTC949</strain>
    </source>
</reference>
<dbReference type="RefSeq" id="WP_052735828.1">
    <property type="nucleotide sequence ID" value="NZ_CP011312.1"/>
</dbReference>
<dbReference type="Pfam" id="PF00293">
    <property type="entry name" value="NUDIX"/>
    <property type="match status" value="1"/>
</dbReference>
<sequence length="216" mass="24505">MSTPPWLRLFDDQRLQHINRRLMPGRESAVLMLFSGSSDAQSLPGDARVLLTHRSPSLRTHSGQIAFPGGRVDPEDTDIVDTALREAWEETGLDRRTVTPLAQLDEVNVRINRDPVHPIVAYWHTPSVVGVVDPGEADDVFLADVHALLDPTNRLLVGFDDWSGPAFRYDGYLIWGLTGGLLDTFFQQAGWQEPWDHRTRYDLMDVLRDSRNNEKH</sequence>
<dbReference type="InterPro" id="IPR015797">
    <property type="entry name" value="NUDIX_hydrolase-like_dom_sf"/>
</dbReference>
<keyword evidence="11" id="KW-1185">Reference proteome</keyword>
<evidence type="ECO:0000256" key="5">
    <source>
        <dbReference type="ARBA" id="ARBA00022801"/>
    </source>
</evidence>
<dbReference type="Gene3D" id="3.90.79.10">
    <property type="entry name" value="Nucleoside Triphosphate Pyrophosphohydrolase"/>
    <property type="match status" value="1"/>
</dbReference>
<dbReference type="PANTHER" id="PTHR12992:SF11">
    <property type="entry name" value="MITOCHONDRIAL COENZYME A DIPHOSPHATASE NUDT8"/>
    <property type="match status" value="1"/>
</dbReference>
<dbReference type="SUPFAM" id="SSF55811">
    <property type="entry name" value="Nudix"/>
    <property type="match status" value="1"/>
</dbReference>
<evidence type="ECO:0000313" key="10">
    <source>
        <dbReference type="EMBL" id="VEH05247.1"/>
    </source>
</evidence>
<evidence type="ECO:0000313" key="11">
    <source>
        <dbReference type="Proteomes" id="UP000033457"/>
    </source>
</evidence>
<evidence type="ECO:0000313" key="9">
    <source>
        <dbReference type="EMBL" id="AKE40416.1"/>
    </source>
</evidence>
<keyword evidence="6" id="KW-0460">Magnesium</keyword>
<organism evidence="9 11">
    <name type="scientific">Corynebacterium kutscheri</name>
    <dbReference type="NCBI Taxonomy" id="35755"/>
    <lineage>
        <taxon>Bacteria</taxon>
        <taxon>Bacillati</taxon>
        <taxon>Actinomycetota</taxon>
        <taxon>Actinomycetes</taxon>
        <taxon>Mycobacteriales</taxon>
        <taxon>Corynebacteriaceae</taxon>
        <taxon>Corynebacterium</taxon>
    </lineage>
</organism>
<comment type="cofactor">
    <cofactor evidence="1">
        <name>Mn(2+)</name>
        <dbReference type="ChEBI" id="CHEBI:29035"/>
    </cofactor>
</comment>
<dbReference type="EMBL" id="CP011312">
    <property type="protein sequence ID" value="AKE40416.1"/>
    <property type="molecule type" value="Genomic_DNA"/>
</dbReference>
<proteinExistence type="inferred from homology"/>
<dbReference type="HOGENOM" id="CLU_040940_3_1_11"/>
<evidence type="ECO:0000256" key="3">
    <source>
        <dbReference type="ARBA" id="ARBA00006506"/>
    </source>
</evidence>
<gene>
    <name evidence="10" type="primary">nudL</name>
    <name evidence="10" type="ORF">NCTC949_00507</name>
    <name evidence="9" type="ORF">UL82_00915</name>
</gene>
<dbReference type="AlphaFoldDB" id="A0A0F6TBZ9"/>
<evidence type="ECO:0000256" key="2">
    <source>
        <dbReference type="ARBA" id="ARBA00001946"/>
    </source>
</evidence>
<dbReference type="InterPro" id="IPR000059">
    <property type="entry name" value="NUDIX_hydrolase_NudL_CS"/>
</dbReference>
<evidence type="ECO:0000313" key="12">
    <source>
        <dbReference type="Proteomes" id="UP000271380"/>
    </source>
</evidence>
<reference evidence="9 11" key="1">
    <citation type="journal article" date="2015" name="Genome Announc.">
        <title>Complete Genome Sequence of Corynebacterium kutscheri DSM 20755, a Corynebacterial Type Strain with Remarkably Low G+C Content of Chromosomal DNA.</title>
        <authorList>
            <person name="Ruckert C."/>
            <person name="Albersmeier A."/>
            <person name="Winkler A."/>
            <person name="Tauch A."/>
        </authorList>
    </citation>
    <scope>NUCLEOTIDE SEQUENCE [LARGE SCALE GENOMIC DNA]</scope>
    <source>
        <strain evidence="9 11">DSM 20755</strain>
    </source>
</reference>
<keyword evidence="5 10" id="KW-0378">Hydrolase</keyword>
<feature type="domain" description="Nudix hydrolase" evidence="8">
    <location>
        <begin position="24"/>
        <end position="169"/>
    </location>
</feature>
<dbReference type="KEGG" id="cku:UL82_00915"/>
<dbReference type="GO" id="GO:0000287">
    <property type="term" value="F:magnesium ion binding"/>
    <property type="evidence" value="ECO:0007669"/>
    <property type="project" value="InterPro"/>
</dbReference>
<evidence type="ECO:0000256" key="6">
    <source>
        <dbReference type="ARBA" id="ARBA00022842"/>
    </source>
</evidence>
<dbReference type="PROSITE" id="PS01293">
    <property type="entry name" value="NUDIX_COA"/>
    <property type="match status" value="1"/>
</dbReference>
<dbReference type="STRING" id="35755.UL82_00915"/>
<dbReference type="CDD" id="cd03426">
    <property type="entry name" value="NUDIX_CoAse_Nudt7"/>
    <property type="match status" value="1"/>
</dbReference>
<dbReference type="EMBL" id="LR134377">
    <property type="protein sequence ID" value="VEH05247.1"/>
    <property type="molecule type" value="Genomic_DNA"/>
</dbReference>
<comment type="similarity">
    <text evidence="3">Belongs to the Nudix hydrolase family. PCD1 subfamily.</text>
</comment>
<dbReference type="PANTHER" id="PTHR12992">
    <property type="entry name" value="NUDIX HYDROLASE"/>
    <property type="match status" value="1"/>
</dbReference>
<accession>A0A0F6TBZ9</accession>
<dbReference type="GO" id="GO:0009132">
    <property type="term" value="P:nucleoside diphosphate metabolic process"/>
    <property type="evidence" value="ECO:0007669"/>
    <property type="project" value="InterPro"/>
</dbReference>